<sequence length="366" mass="42487">MQSFGIISLDNESEKNYIDGIAKFAHKYDFQLYRFTPDDIELENEKITGFKFNSKTSIWEEKTFTIPTILYDRTFYRDEIEAKKYSRILNPLKASSKFHFLGYGLPNKLKMYEMLKHNERIRPYLPYSKQVNDAGFVIDYLSNHQKILLKPVFGSQGRGIFVIQKQGHLYDIQTVKSQSLIIKTFTEKRLNQWLQMLIANYPYLLQPYLSLKDEKEHPFDIRILLQKNETGKWSVRGKAIRVGQKNSILSNLAAGGIPKTFDSWFKKQTAEKKVFIQESINEIINTVPTLLETIFHPLFEIGIDIGVDQKGAVWILETNSKPGRNVFLTLQPEITETFFRAPLAYGKYIISSPKKGMVNDEQVLSN</sequence>
<dbReference type="Pfam" id="PF14398">
    <property type="entry name" value="ATPgrasp_YheCD"/>
    <property type="match status" value="1"/>
</dbReference>
<organism evidence="1 2">
    <name type="scientific">Pallidibacillus thermolactis</name>
    <dbReference type="NCBI Taxonomy" id="251051"/>
    <lineage>
        <taxon>Bacteria</taxon>
        <taxon>Bacillati</taxon>
        <taxon>Bacillota</taxon>
        <taxon>Bacilli</taxon>
        <taxon>Bacillales</taxon>
        <taxon>Bacillaceae</taxon>
        <taxon>Pallidibacillus</taxon>
    </lineage>
</organism>
<dbReference type="SUPFAM" id="SSF56059">
    <property type="entry name" value="Glutathione synthetase ATP-binding domain-like"/>
    <property type="match status" value="1"/>
</dbReference>
<dbReference type="InterPro" id="IPR013815">
    <property type="entry name" value="ATP_grasp_subdomain_1"/>
</dbReference>
<dbReference type="EMBL" id="JAOUSE010000048">
    <property type="protein sequence ID" value="MCU9595337.1"/>
    <property type="molecule type" value="Genomic_DNA"/>
</dbReference>
<dbReference type="InterPro" id="IPR026838">
    <property type="entry name" value="YheC/D"/>
</dbReference>
<comment type="caution">
    <text evidence="1">The sequence shown here is derived from an EMBL/GenBank/DDBJ whole genome shotgun (WGS) entry which is preliminary data.</text>
</comment>
<dbReference type="Gene3D" id="3.30.1490.20">
    <property type="entry name" value="ATP-grasp fold, A domain"/>
    <property type="match status" value="1"/>
</dbReference>
<dbReference type="RefSeq" id="WP_263062121.1">
    <property type="nucleotide sequence ID" value="NZ_JAOUSE010000048.1"/>
</dbReference>
<evidence type="ECO:0000313" key="1">
    <source>
        <dbReference type="EMBL" id="MCU9595337.1"/>
    </source>
</evidence>
<evidence type="ECO:0000313" key="2">
    <source>
        <dbReference type="Proteomes" id="UP001208656"/>
    </source>
</evidence>
<reference evidence="1 2" key="1">
    <citation type="submission" date="2022-10" db="EMBL/GenBank/DDBJ databases">
        <title>Description of Fervidibacillus gen. nov. in the family Fervidibacillaceae fam. nov. with two species, Fervidibacillus albus sp. nov., and Fervidibacillus halotolerans sp. nov., isolated from tidal flat sediments.</title>
        <authorList>
            <person name="Kwon K.K."/>
            <person name="Yang S.-H."/>
        </authorList>
    </citation>
    <scope>NUCLEOTIDE SEQUENCE [LARGE SCALE GENOMIC DNA]</scope>
    <source>
        <strain evidence="1 2">DSM 23332</strain>
    </source>
</reference>
<protein>
    <submittedName>
        <fullName evidence="1">YheC/YheD family protein</fullName>
    </submittedName>
</protein>
<accession>A0ABT2WMY8</accession>
<name>A0ABT2WMY8_9BACI</name>
<dbReference type="Proteomes" id="UP001208656">
    <property type="component" value="Unassembled WGS sequence"/>
</dbReference>
<gene>
    <name evidence="1" type="ORF">OEV82_12885</name>
</gene>
<proteinExistence type="predicted"/>
<keyword evidence="2" id="KW-1185">Reference proteome</keyword>
<dbReference type="Gene3D" id="3.30.470.20">
    <property type="entry name" value="ATP-grasp fold, B domain"/>
    <property type="match status" value="1"/>
</dbReference>